<dbReference type="Pfam" id="PF17811">
    <property type="entry name" value="JHD"/>
    <property type="match status" value="1"/>
</dbReference>
<dbReference type="InterPro" id="IPR003347">
    <property type="entry name" value="JmjC_dom"/>
</dbReference>
<dbReference type="InterPro" id="IPR041070">
    <property type="entry name" value="JHD"/>
</dbReference>
<accession>A0A6L2PYL9</accession>
<evidence type="ECO:0000256" key="9">
    <source>
        <dbReference type="ARBA" id="ARBA00023015"/>
    </source>
</evidence>
<dbReference type="InterPro" id="IPR011011">
    <property type="entry name" value="Znf_FYVE_PHD"/>
</dbReference>
<dbReference type="GO" id="GO:0008270">
    <property type="term" value="F:zinc ion binding"/>
    <property type="evidence" value="ECO:0007669"/>
    <property type="project" value="UniProtKB-KW"/>
</dbReference>
<keyword evidence="2" id="KW-0479">Metal-binding</keyword>
<dbReference type="GO" id="GO:0005634">
    <property type="term" value="C:nucleus"/>
    <property type="evidence" value="ECO:0007669"/>
    <property type="project" value="UniProtKB-SubCell"/>
</dbReference>
<sequence length="776" mass="88697">MAMEAVYCLCGQPYDCNKFMIQCDICKDWFHGSCVGVREYLSNDLDKYHCPRCEPVCGPSLFKLQTNFHRHNYAEPDSENKPVQTGTAVFIKELKTRHFPSADGIVLRLRGHQLTVPYLTQHGFDVPIIVEEKEGLEMLLPPENFTVQDVEYYIGSDREVDVIDVTRQTDIRMKLRNSYTVRLAQMVDAPYIARKLDWVNYVWPNDLPDDTEFKKPEVQKYCLMGVEGSYTDFHIDFGGSSVWYHILRGQKIFYLIRPTQANLSLYQRWMNSSTQSETFFGDQVDMCYKCVMKEGETMLIPTGWIHAVLTPVDSLVFGGNFLHSLNIAMQLQIYEIEKKIHTPEKFRFPAFETTNWYAARTIANDLREMNNMGLKCPLALLHGVKALIMTLKQWNQDKDTNKIRREEIPASIQSQKLLKDLSKEIRHAERFLNSLNPPKPERESKRKKRKPINKDFVDFSQPEDLEEPILLKEPLKLTLKAINKNAAPIAPRPPLKLTLPKPATYPYSTNAFGARISDSTDMSSGVLSENKLIRRLIDNHVKLKEEEDDTKLPVFGEQTADFLKSGAVMRFKLGDSVYDFHDESDDDSLMIDELPKKRRHTLDSELDVAGEVDVVSDAPKNGIEELLKASGYADRGEHNSRLEDIDSGRASPSTREAIAGMLSISRAFMPDHSSSKEEMASPRLRRKKIQFSDDYGENIDKVHQDEDYIYPALDGSDDEDLIFKPRGKRKMDEAWNPKARVGPLVPKTDRPTREGTKKQAVEKGLEAAAAKRAGLP</sequence>
<gene>
    <name evidence="16" type="ORF">Cfor_00154</name>
</gene>
<dbReference type="Gene3D" id="2.60.120.650">
    <property type="entry name" value="Cupin"/>
    <property type="match status" value="2"/>
</dbReference>
<dbReference type="CDD" id="cd15554">
    <property type="entry name" value="PHD_PHF2_like"/>
    <property type="match status" value="1"/>
</dbReference>
<keyword evidence="11" id="KW-0539">Nucleus</keyword>
<dbReference type="PROSITE" id="PS50016">
    <property type="entry name" value="ZF_PHD_2"/>
    <property type="match status" value="1"/>
</dbReference>
<comment type="caution">
    <text evidence="16">The sequence shown here is derived from an EMBL/GenBank/DDBJ whole genome shotgun (WGS) entry which is preliminary data.</text>
</comment>
<feature type="compositionally biased region" description="Basic and acidic residues" evidence="13">
    <location>
        <begin position="747"/>
        <end position="765"/>
    </location>
</feature>
<dbReference type="GO" id="GO:0006325">
    <property type="term" value="P:chromatin organization"/>
    <property type="evidence" value="ECO:0007669"/>
    <property type="project" value="UniProtKB-KW"/>
</dbReference>
<keyword evidence="3 12" id="KW-0863">Zinc-finger</keyword>
<evidence type="ECO:0000313" key="17">
    <source>
        <dbReference type="Proteomes" id="UP000502823"/>
    </source>
</evidence>
<keyword evidence="7" id="KW-0560">Oxidoreductase</keyword>
<keyword evidence="8" id="KW-0408">Iron</keyword>
<dbReference type="InterPro" id="IPR001965">
    <property type="entry name" value="Znf_PHD"/>
</dbReference>
<evidence type="ECO:0000256" key="2">
    <source>
        <dbReference type="ARBA" id="ARBA00022723"/>
    </source>
</evidence>
<evidence type="ECO:0000256" key="12">
    <source>
        <dbReference type="PROSITE-ProRule" id="PRU00146"/>
    </source>
</evidence>
<evidence type="ECO:0000259" key="15">
    <source>
        <dbReference type="PROSITE" id="PS51184"/>
    </source>
</evidence>
<evidence type="ECO:0000256" key="3">
    <source>
        <dbReference type="ARBA" id="ARBA00022771"/>
    </source>
</evidence>
<dbReference type="Proteomes" id="UP000502823">
    <property type="component" value="Unassembled WGS sequence"/>
</dbReference>
<feature type="domain" description="JmjC" evidence="15">
    <location>
        <begin position="178"/>
        <end position="338"/>
    </location>
</feature>
<dbReference type="Pfam" id="PF00628">
    <property type="entry name" value="PHD"/>
    <property type="match status" value="1"/>
</dbReference>
<dbReference type="Gene3D" id="1.20.58.1360">
    <property type="match status" value="1"/>
</dbReference>
<dbReference type="SMART" id="SM00249">
    <property type="entry name" value="PHD"/>
    <property type="match status" value="1"/>
</dbReference>
<comment type="subcellular location">
    <subcellularLocation>
        <location evidence="1">Nucleus</location>
    </subcellularLocation>
</comment>
<dbReference type="InterPro" id="IPR019787">
    <property type="entry name" value="Znf_PHD-finger"/>
</dbReference>
<keyword evidence="4" id="KW-0862">Zinc</keyword>
<evidence type="ECO:0000256" key="5">
    <source>
        <dbReference type="ARBA" id="ARBA00022853"/>
    </source>
</evidence>
<keyword evidence="9" id="KW-0805">Transcription regulation</keyword>
<dbReference type="SMART" id="SM00558">
    <property type="entry name" value="JmjC"/>
    <property type="match status" value="1"/>
</dbReference>
<dbReference type="InParanoid" id="A0A6L2PYL9"/>
<feature type="non-terminal residue" evidence="16">
    <location>
        <position position="776"/>
    </location>
</feature>
<dbReference type="InterPro" id="IPR050690">
    <property type="entry name" value="JHDM1_Histone_Demethylase"/>
</dbReference>
<evidence type="ECO:0000256" key="11">
    <source>
        <dbReference type="ARBA" id="ARBA00023242"/>
    </source>
</evidence>
<feature type="region of interest" description="Disordered" evidence="13">
    <location>
        <begin position="429"/>
        <end position="455"/>
    </location>
</feature>
<dbReference type="PANTHER" id="PTHR23123">
    <property type="entry name" value="PHD/F-BOX CONTAINING PROTEIN"/>
    <property type="match status" value="1"/>
</dbReference>
<keyword evidence="6" id="KW-0223">Dioxygenase</keyword>
<evidence type="ECO:0000256" key="6">
    <source>
        <dbReference type="ARBA" id="ARBA00022964"/>
    </source>
</evidence>
<keyword evidence="5" id="KW-0156">Chromatin regulator</keyword>
<dbReference type="SUPFAM" id="SSF57903">
    <property type="entry name" value="FYVE/PHD zinc finger"/>
    <property type="match status" value="1"/>
</dbReference>
<dbReference type="InterPro" id="IPR019786">
    <property type="entry name" value="Zinc_finger_PHD-type_CS"/>
</dbReference>
<feature type="region of interest" description="Disordered" evidence="13">
    <location>
        <begin position="733"/>
        <end position="776"/>
    </location>
</feature>
<dbReference type="OrthoDB" id="5876800at2759"/>
<evidence type="ECO:0000256" key="8">
    <source>
        <dbReference type="ARBA" id="ARBA00023004"/>
    </source>
</evidence>
<evidence type="ECO:0000313" key="16">
    <source>
        <dbReference type="EMBL" id="GFG34847.1"/>
    </source>
</evidence>
<dbReference type="AlphaFoldDB" id="A0A6L2PYL9"/>
<evidence type="ECO:0000256" key="4">
    <source>
        <dbReference type="ARBA" id="ARBA00022833"/>
    </source>
</evidence>
<protein>
    <submittedName>
        <fullName evidence="16">Uncharacterized protein</fullName>
    </submittedName>
</protein>
<evidence type="ECO:0000259" key="14">
    <source>
        <dbReference type="PROSITE" id="PS50016"/>
    </source>
</evidence>
<proteinExistence type="predicted"/>
<dbReference type="GO" id="GO:0051213">
    <property type="term" value="F:dioxygenase activity"/>
    <property type="evidence" value="ECO:0007669"/>
    <property type="project" value="UniProtKB-KW"/>
</dbReference>
<evidence type="ECO:0000256" key="13">
    <source>
        <dbReference type="SAM" id="MobiDB-lite"/>
    </source>
</evidence>
<evidence type="ECO:0000256" key="1">
    <source>
        <dbReference type="ARBA" id="ARBA00004123"/>
    </source>
</evidence>
<dbReference type="Pfam" id="PF02373">
    <property type="entry name" value="JmjC"/>
    <property type="match status" value="1"/>
</dbReference>
<dbReference type="EMBL" id="BLKM01008748">
    <property type="protein sequence ID" value="GFG34847.1"/>
    <property type="molecule type" value="Genomic_DNA"/>
</dbReference>
<keyword evidence="17" id="KW-1185">Reference proteome</keyword>
<keyword evidence="10" id="KW-0804">Transcription</keyword>
<dbReference type="SUPFAM" id="SSF51197">
    <property type="entry name" value="Clavaminate synthase-like"/>
    <property type="match status" value="1"/>
</dbReference>
<reference evidence="17" key="1">
    <citation type="submission" date="2020-01" db="EMBL/GenBank/DDBJ databases">
        <title>Draft genome sequence of the Termite Coptotermes fromosanus.</title>
        <authorList>
            <person name="Itakura S."/>
            <person name="Yosikawa Y."/>
            <person name="Umezawa K."/>
        </authorList>
    </citation>
    <scope>NUCLEOTIDE SEQUENCE [LARGE SCALE GENOMIC DNA]</scope>
</reference>
<evidence type="ECO:0000256" key="10">
    <source>
        <dbReference type="ARBA" id="ARBA00023163"/>
    </source>
</evidence>
<evidence type="ECO:0000256" key="7">
    <source>
        <dbReference type="ARBA" id="ARBA00023002"/>
    </source>
</evidence>
<name>A0A6L2PYL9_COPFO</name>
<dbReference type="PROSITE" id="PS01359">
    <property type="entry name" value="ZF_PHD_1"/>
    <property type="match status" value="1"/>
</dbReference>
<dbReference type="PROSITE" id="PS51184">
    <property type="entry name" value="JMJC"/>
    <property type="match status" value="1"/>
</dbReference>
<organism evidence="16 17">
    <name type="scientific">Coptotermes formosanus</name>
    <name type="common">Formosan subterranean termite</name>
    <dbReference type="NCBI Taxonomy" id="36987"/>
    <lineage>
        <taxon>Eukaryota</taxon>
        <taxon>Metazoa</taxon>
        <taxon>Ecdysozoa</taxon>
        <taxon>Arthropoda</taxon>
        <taxon>Hexapoda</taxon>
        <taxon>Insecta</taxon>
        <taxon>Pterygota</taxon>
        <taxon>Neoptera</taxon>
        <taxon>Polyneoptera</taxon>
        <taxon>Dictyoptera</taxon>
        <taxon>Blattodea</taxon>
        <taxon>Blattoidea</taxon>
        <taxon>Termitoidae</taxon>
        <taxon>Rhinotermitidae</taxon>
        <taxon>Coptotermes</taxon>
    </lineage>
</organism>
<feature type="domain" description="PHD-type" evidence="14">
    <location>
        <begin position="5"/>
        <end position="56"/>
    </location>
</feature>